<evidence type="ECO:0000313" key="2">
    <source>
        <dbReference type="Proteomes" id="UP000266861"/>
    </source>
</evidence>
<reference evidence="1 2" key="1">
    <citation type="submission" date="2018-08" db="EMBL/GenBank/DDBJ databases">
        <title>Genome and evolution of the arbuscular mycorrhizal fungus Diversispora epigaea (formerly Glomus versiforme) and its bacterial endosymbionts.</title>
        <authorList>
            <person name="Sun X."/>
            <person name="Fei Z."/>
            <person name="Harrison M."/>
        </authorList>
    </citation>
    <scope>NUCLEOTIDE SEQUENCE [LARGE SCALE GENOMIC DNA]</scope>
    <source>
        <strain evidence="1 2">IT104</strain>
    </source>
</reference>
<dbReference type="OrthoDB" id="1844152at2759"/>
<gene>
    <name evidence="1" type="ORF">Glove_633g4</name>
</gene>
<dbReference type="EMBL" id="PQFF01000524">
    <property type="protein sequence ID" value="RHZ46129.1"/>
    <property type="molecule type" value="Genomic_DNA"/>
</dbReference>
<dbReference type="Gene3D" id="1.10.630.10">
    <property type="entry name" value="Cytochrome P450"/>
    <property type="match status" value="1"/>
</dbReference>
<evidence type="ECO:0000313" key="1">
    <source>
        <dbReference type="EMBL" id="RHZ46129.1"/>
    </source>
</evidence>
<dbReference type="GO" id="GO:0020037">
    <property type="term" value="F:heme binding"/>
    <property type="evidence" value="ECO:0007669"/>
    <property type="project" value="InterPro"/>
</dbReference>
<dbReference type="SUPFAM" id="SSF48264">
    <property type="entry name" value="Cytochrome P450"/>
    <property type="match status" value="1"/>
</dbReference>
<dbReference type="AlphaFoldDB" id="A0A397G7Z4"/>
<dbReference type="GO" id="GO:0004497">
    <property type="term" value="F:monooxygenase activity"/>
    <property type="evidence" value="ECO:0007669"/>
    <property type="project" value="InterPro"/>
</dbReference>
<sequence length="167" mass="19235">MQKQLMISINKEIGGWSRNIKKNEDVIKAFADFTKDFGSIVAIPPILSFIHPEVHTQVSTLPLRLGWNPIGKHMITLKLHLKPVLQKRLKDKEILGDKNEPPLDIVEYLMNKPEYETKVITDDYLKKICEFLFIIVVASIHTTSSSITYALHDFAGRPEIWNVLCYF</sequence>
<dbReference type="GO" id="GO:0005506">
    <property type="term" value="F:iron ion binding"/>
    <property type="evidence" value="ECO:0007669"/>
    <property type="project" value="InterPro"/>
</dbReference>
<organism evidence="1 2">
    <name type="scientific">Diversispora epigaea</name>
    <dbReference type="NCBI Taxonomy" id="1348612"/>
    <lineage>
        <taxon>Eukaryota</taxon>
        <taxon>Fungi</taxon>
        <taxon>Fungi incertae sedis</taxon>
        <taxon>Mucoromycota</taxon>
        <taxon>Glomeromycotina</taxon>
        <taxon>Glomeromycetes</taxon>
        <taxon>Diversisporales</taxon>
        <taxon>Diversisporaceae</taxon>
        <taxon>Diversispora</taxon>
    </lineage>
</organism>
<accession>A0A397G7Z4</accession>
<dbReference type="Proteomes" id="UP000266861">
    <property type="component" value="Unassembled WGS sequence"/>
</dbReference>
<proteinExistence type="predicted"/>
<comment type="caution">
    <text evidence="1">The sequence shown here is derived from an EMBL/GenBank/DDBJ whole genome shotgun (WGS) entry which is preliminary data.</text>
</comment>
<protein>
    <submittedName>
        <fullName evidence="1">Uncharacterized protein</fullName>
    </submittedName>
</protein>
<keyword evidence="2" id="KW-1185">Reference proteome</keyword>
<dbReference type="STRING" id="1348612.A0A397G7Z4"/>
<dbReference type="GO" id="GO:0016705">
    <property type="term" value="F:oxidoreductase activity, acting on paired donors, with incorporation or reduction of molecular oxygen"/>
    <property type="evidence" value="ECO:0007669"/>
    <property type="project" value="InterPro"/>
</dbReference>
<name>A0A397G7Z4_9GLOM</name>
<dbReference type="InterPro" id="IPR036396">
    <property type="entry name" value="Cyt_P450_sf"/>
</dbReference>